<dbReference type="PANTHER" id="PTHR11579:SF18">
    <property type="entry name" value="PROTEIN-L-ISOASPARTATE O-METHYLTRANSFERASE"/>
    <property type="match status" value="1"/>
</dbReference>
<accession>A0A0K6I9Q7</accession>
<dbReference type="InterPro" id="IPR000682">
    <property type="entry name" value="PCMT"/>
</dbReference>
<dbReference type="OrthoDB" id="9798496at2"/>
<organism evidence="4 5">
    <name type="scientific">Pannonibacter indicus</name>
    <dbReference type="NCBI Taxonomy" id="466044"/>
    <lineage>
        <taxon>Bacteria</taxon>
        <taxon>Pseudomonadati</taxon>
        <taxon>Pseudomonadota</taxon>
        <taxon>Alphaproteobacteria</taxon>
        <taxon>Hyphomicrobiales</taxon>
        <taxon>Stappiaceae</taxon>
        <taxon>Pannonibacter</taxon>
    </lineage>
</organism>
<comment type="similarity">
    <text evidence="1">Belongs to the methyltransferase superfamily. L-isoaspartyl/D-aspartyl protein methyltransferase family.</text>
</comment>
<protein>
    <recommendedName>
        <fullName evidence="2">Protein-L-isoaspartate O-methyltransferase</fullName>
    </recommendedName>
    <alternativeName>
        <fullName evidence="3">Protein L-isoaspartyl methyltransferase</fullName>
    </alternativeName>
</protein>
<dbReference type="RefSeq" id="WP_055456837.1">
    <property type="nucleotide sequence ID" value="NZ_CYHE01000015.1"/>
</dbReference>
<dbReference type="CDD" id="cd02440">
    <property type="entry name" value="AdoMet_MTases"/>
    <property type="match status" value="1"/>
</dbReference>
<evidence type="ECO:0000256" key="3">
    <source>
        <dbReference type="ARBA" id="ARBA00030757"/>
    </source>
</evidence>
<dbReference type="EMBL" id="CYHE01000015">
    <property type="protein sequence ID" value="CUA99875.1"/>
    <property type="molecule type" value="Genomic_DNA"/>
</dbReference>
<dbReference type="GO" id="GO:0005737">
    <property type="term" value="C:cytoplasm"/>
    <property type="evidence" value="ECO:0007669"/>
    <property type="project" value="TreeGrafter"/>
</dbReference>
<dbReference type="SUPFAM" id="SSF53335">
    <property type="entry name" value="S-adenosyl-L-methionine-dependent methyltransferases"/>
    <property type="match status" value="1"/>
</dbReference>
<gene>
    <name evidence="4" type="ORF">Ga0061067_11540</name>
</gene>
<dbReference type="Pfam" id="PF01135">
    <property type="entry name" value="PCMT"/>
    <property type="match status" value="1"/>
</dbReference>
<dbReference type="AlphaFoldDB" id="A0A0K6I9Q7"/>
<dbReference type="GO" id="GO:0032259">
    <property type="term" value="P:methylation"/>
    <property type="evidence" value="ECO:0007669"/>
    <property type="project" value="UniProtKB-KW"/>
</dbReference>
<keyword evidence="4" id="KW-0489">Methyltransferase</keyword>
<dbReference type="GO" id="GO:0004719">
    <property type="term" value="F:protein-L-isoaspartate (D-aspartate) O-methyltransferase activity"/>
    <property type="evidence" value="ECO:0007669"/>
    <property type="project" value="InterPro"/>
</dbReference>
<name>A0A0K6I9Q7_9HYPH</name>
<dbReference type="PANTHER" id="PTHR11579">
    <property type="entry name" value="PROTEIN-L-ISOASPARTATE O-METHYLTRANSFERASE"/>
    <property type="match status" value="1"/>
</dbReference>
<evidence type="ECO:0000313" key="5">
    <source>
        <dbReference type="Proteomes" id="UP000183900"/>
    </source>
</evidence>
<keyword evidence="5" id="KW-1185">Reference proteome</keyword>
<dbReference type="Proteomes" id="UP000183900">
    <property type="component" value="Unassembled WGS sequence"/>
</dbReference>
<proteinExistence type="inferred from homology"/>
<sequence>MGDYAQSRTRMVDNQLRTNDVTDLRILDAMQSVPRELFVAGSKKPVAYIDEDTPVSDTGAPRYLLKPHVLGKLIQLAEVKADDVVLVVGGASGYSTAVLARIAGTVVQVEEDAGLAARASQTLVSLGIENAAVVEGKLTDGCPSEGPYDVILLDGAVDFIPEQLASQLKEGGRLVAIEGRGGAGLARVYQNSGSVIGARFGFNASAHTLPGFGKAPEFVF</sequence>
<evidence type="ECO:0000256" key="1">
    <source>
        <dbReference type="ARBA" id="ARBA00005369"/>
    </source>
</evidence>
<evidence type="ECO:0000313" key="4">
    <source>
        <dbReference type="EMBL" id="CUA99875.1"/>
    </source>
</evidence>
<keyword evidence="4" id="KW-0808">Transferase</keyword>
<evidence type="ECO:0000256" key="2">
    <source>
        <dbReference type="ARBA" id="ARBA00013346"/>
    </source>
</evidence>
<dbReference type="InterPro" id="IPR029063">
    <property type="entry name" value="SAM-dependent_MTases_sf"/>
</dbReference>
<reference evidence="5" key="1">
    <citation type="submission" date="2015-08" db="EMBL/GenBank/DDBJ databases">
        <authorList>
            <person name="Varghese N."/>
        </authorList>
    </citation>
    <scope>NUCLEOTIDE SEQUENCE [LARGE SCALE GENOMIC DNA]</scope>
    <source>
        <strain evidence="5">DSM 23407</strain>
    </source>
</reference>
<dbReference type="Gene3D" id="3.40.50.150">
    <property type="entry name" value="Vaccinia Virus protein VP39"/>
    <property type="match status" value="1"/>
</dbReference>